<dbReference type="InterPro" id="IPR005949">
    <property type="entry name" value="Form_AcTrfase"/>
</dbReference>
<comment type="subcellular location">
    <subcellularLocation>
        <location evidence="1 17">Cytoplasm</location>
    </subcellularLocation>
</comment>
<dbReference type="PIRSF" id="PIRSF000379">
    <property type="entry name" value="For_Ac_trans_1"/>
    <property type="match status" value="1"/>
</dbReference>
<dbReference type="PANTHER" id="PTHR30191:SF0">
    <property type="entry name" value="FORMATE ACETYLTRANSFERASE 1"/>
    <property type="match status" value="1"/>
</dbReference>
<dbReference type="GO" id="GO:0005829">
    <property type="term" value="C:cytosol"/>
    <property type="evidence" value="ECO:0007669"/>
    <property type="project" value="TreeGrafter"/>
</dbReference>
<evidence type="ECO:0000256" key="5">
    <source>
        <dbReference type="ARBA" id="ARBA00013897"/>
    </source>
</evidence>
<comment type="pathway">
    <text evidence="2 17">Fermentation; pyruvate fermentation; formate from pyruvate: step 1/1.</text>
</comment>
<dbReference type="InterPro" id="IPR050244">
    <property type="entry name" value="Auton_GlycylRad_Cofactor"/>
</dbReference>
<evidence type="ECO:0000256" key="17">
    <source>
        <dbReference type="RuleBase" id="RU368075"/>
    </source>
</evidence>
<feature type="domain" description="Glycine radical" evidence="18">
    <location>
        <begin position="618"/>
        <end position="742"/>
    </location>
</feature>
<dbReference type="NCBIfam" id="TIGR01255">
    <property type="entry name" value="pyr_form_ly_1"/>
    <property type="match status" value="1"/>
</dbReference>
<keyword evidence="6 17" id="KW-0963">Cytoplasm</keyword>
<feature type="domain" description="PFL" evidence="19">
    <location>
        <begin position="1"/>
        <end position="611"/>
    </location>
</feature>
<evidence type="ECO:0000256" key="2">
    <source>
        <dbReference type="ARBA" id="ARBA00004809"/>
    </source>
</evidence>
<evidence type="ECO:0000256" key="16">
    <source>
        <dbReference type="PROSITE-ProRule" id="PRU00493"/>
    </source>
</evidence>
<dbReference type="GO" id="GO:0008861">
    <property type="term" value="F:formate C-acetyltransferase activity"/>
    <property type="evidence" value="ECO:0007669"/>
    <property type="project" value="UniProtKB-UniRule"/>
</dbReference>
<gene>
    <name evidence="20" type="ORF">EV214_1276</name>
</gene>
<keyword evidence="9 15" id="KW-0556">Organic radical</keyword>
<dbReference type="AlphaFoldDB" id="A0A4R2K9S9"/>
<dbReference type="InterPro" id="IPR001150">
    <property type="entry name" value="Gly_radical"/>
</dbReference>
<evidence type="ECO:0000256" key="3">
    <source>
        <dbReference type="ARBA" id="ARBA00008375"/>
    </source>
</evidence>
<evidence type="ECO:0000256" key="15">
    <source>
        <dbReference type="PIRSR" id="PIRSR000379-2"/>
    </source>
</evidence>
<dbReference type="UniPathway" id="UPA00920">
    <property type="reaction ID" value="UER00891"/>
</dbReference>
<dbReference type="Pfam" id="PF02901">
    <property type="entry name" value="PFL-like"/>
    <property type="match status" value="1"/>
</dbReference>
<evidence type="ECO:0000256" key="6">
    <source>
        <dbReference type="ARBA" id="ARBA00022490"/>
    </source>
</evidence>
<evidence type="ECO:0000256" key="9">
    <source>
        <dbReference type="ARBA" id="ARBA00022818"/>
    </source>
</evidence>
<evidence type="ECO:0000313" key="20">
    <source>
        <dbReference type="EMBL" id="TCO70173.1"/>
    </source>
</evidence>
<dbReference type="RefSeq" id="WP_132247139.1">
    <property type="nucleotide sequence ID" value="NZ_SLWV01000027.1"/>
</dbReference>
<evidence type="ECO:0000256" key="12">
    <source>
        <dbReference type="ARBA" id="ARBA00031063"/>
    </source>
</evidence>
<evidence type="ECO:0000259" key="19">
    <source>
        <dbReference type="PROSITE" id="PS51554"/>
    </source>
</evidence>
<dbReference type="OrthoDB" id="9803969at2"/>
<evidence type="ECO:0000256" key="13">
    <source>
        <dbReference type="ARBA" id="ARBA00049029"/>
    </source>
</evidence>
<evidence type="ECO:0000256" key="4">
    <source>
        <dbReference type="ARBA" id="ARBA00013214"/>
    </source>
</evidence>
<feature type="active site" description="Cysteine radical intermediate" evidence="14">
    <location>
        <position position="407"/>
    </location>
</feature>
<proteinExistence type="inferred from homology"/>
<keyword evidence="21" id="KW-1185">Reference proteome</keyword>
<evidence type="ECO:0000256" key="7">
    <source>
        <dbReference type="ARBA" id="ARBA00022526"/>
    </source>
</evidence>
<sequence>MLRKEWTGFEEGNWVEEVNVREFIQKNYISYEGEENFLVGATQKTEKVWAICKKLCIEELKKGILDVDTKHVSGIDSFAPGYIDRENEVILGLQTDALLKRMVNPFGGIRMVRSSLEAYGYKIDHEMDQAFKNYRKTHNEGVFDVYTEEMKAARNAGLLTGLPDAYGRGRIIGDYRRIALYGIEFLIEKKMQDRLKLKGKMDERLIRQREEIAEQIRALKKMKNMANAYGIDISKPAKDAKEAMQFIYFGYLAGIKENNGAAMSLGRTSTFMDIYIERDLKNGVITEIGAQEIIDQFVIKLRMARHLRTPEYNELFAGDPNWITESIGGMSINGKSLVTKTSYRFMHTLTNLGSSPEPNMTVLWSEKLPEAFKKYCAKMSIETDSIQYENDDLMRGIYGDDYGIACCVSAMKIGEQMQFFGARCNLAKALLYAINGGIDEKKKTLVVPKMNKIEDELLDYKKVKEQYFKVLEYVAELYVNTMNIIHYMHDKYAYEAGQMSLHDTDVDRIMAFGVAGLSVAADSLSAIKYAKVKPIMENDIAVDFQIEGNFPKFGNDDDRVDDIAVEIVNKFIKELKKHETYREAEHTLSVLTITSNVVYGEKTGATPDGRKQGEAFAPGANPMHGREENGALASLNSVAKIPYESVCQDGVSNTFTIVPEALGKDENSRISNLANILDGYFGQGAHHLNVNVLNRETLLDAMDHPEKYPTLTIRVSGYAVNFNRLTRKQQLEVISRTFHENMAV</sequence>
<dbReference type="CDD" id="cd01678">
    <property type="entry name" value="PFL1"/>
    <property type="match status" value="1"/>
</dbReference>
<comment type="caution">
    <text evidence="20">The sequence shown here is derived from an EMBL/GenBank/DDBJ whole genome shotgun (WGS) entry which is preliminary data.</text>
</comment>
<evidence type="ECO:0000256" key="11">
    <source>
        <dbReference type="ARBA" id="ARBA00023315"/>
    </source>
</evidence>
<keyword evidence="10 17" id="KW-0119">Carbohydrate metabolism</keyword>
<evidence type="ECO:0000256" key="10">
    <source>
        <dbReference type="ARBA" id="ARBA00023277"/>
    </source>
</evidence>
<evidence type="ECO:0000256" key="8">
    <source>
        <dbReference type="ARBA" id="ARBA00022679"/>
    </source>
</evidence>
<dbReference type="PANTHER" id="PTHR30191">
    <property type="entry name" value="FORMATE ACETYLTRANSFERASE"/>
    <property type="match status" value="1"/>
</dbReference>
<dbReference type="PROSITE" id="PS00850">
    <property type="entry name" value="GLY_RADICAL_1"/>
    <property type="match status" value="1"/>
</dbReference>
<dbReference type="PROSITE" id="PS51554">
    <property type="entry name" value="PFL"/>
    <property type="match status" value="1"/>
</dbReference>
<dbReference type="GO" id="GO:0006006">
    <property type="term" value="P:glucose metabolic process"/>
    <property type="evidence" value="ECO:0007669"/>
    <property type="project" value="UniProtKB-UniRule"/>
</dbReference>
<evidence type="ECO:0000313" key="21">
    <source>
        <dbReference type="Proteomes" id="UP000294919"/>
    </source>
</evidence>
<accession>A0A4R2K9S9</accession>
<dbReference type="Pfam" id="PF01228">
    <property type="entry name" value="Gly_radical"/>
    <property type="match status" value="1"/>
</dbReference>
<dbReference type="SUPFAM" id="SSF51998">
    <property type="entry name" value="PFL-like glycyl radical enzymes"/>
    <property type="match status" value="1"/>
</dbReference>
<reference evidence="20 21" key="1">
    <citation type="submission" date="2019-03" db="EMBL/GenBank/DDBJ databases">
        <title>Genomic Encyclopedia of Type Strains, Phase IV (KMG-IV): sequencing the most valuable type-strain genomes for metagenomic binning, comparative biology and taxonomic classification.</title>
        <authorList>
            <person name="Goeker M."/>
        </authorList>
    </citation>
    <scope>NUCLEOTIDE SEQUENCE [LARGE SCALE GENOMIC DNA]</scope>
    <source>
        <strain evidence="20 21">DSM 102940</strain>
    </source>
</reference>
<dbReference type="PROSITE" id="PS51149">
    <property type="entry name" value="GLY_RADICAL_2"/>
    <property type="match status" value="1"/>
</dbReference>
<feature type="modified residue" description="Glycine radical" evidence="15 16">
    <location>
        <position position="717"/>
    </location>
</feature>
<protein>
    <recommendedName>
        <fullName evidence="5 17">Formate acetyltransferase</fullName>
        <ecNumber evidence="4 17">2.3.1.54</ecNumber>
    </recommendedName>
    <alternativeName>
        <fullName evidence="12 17">Pyruvate formate-lyase</fullName>
    </alternativeName>
</protein>
<dbReference type="EMBL" id="SLWV01000027">
    <property type="protein sequence ID" value="TCO70173.1"/>
    <property type="molecule type" value="Genomic_DNA"/>
</dbReference>
<keyword evidence="11 17" id="KW-0012">Acyltransferase</keyword>
<dbReference type="Gene3D" id="3.20.70.20">
    <property type="match status" value="1"/>
</dbReference>
<evidence type="ECO:0000256" key="14">
    <source>
        <dbReference type="PIRSR" id="PIRSR000379-1"/>
    </source>
</evidence>
<comment type="catalytic activity">
    <reaction evidence="13 17">
        <text>formate + acetyl-CoA = pyruvate + CoA</text>
        <dbReference type="Rhea" id="RHEA:11844"/>
        <dbReference type="ChEBI" id="CHEBI:15361"/>
        <dbReference type="ChEBI" id="CHEBI:15740"/>
        <dbReference type="ChEBI" id="CHEBI:57287"/>
        <dbReference type="ChEBI" id="CHEBI:57288"/>
        <dbReference type="EC" id="2.3.1.54"/>
    </reaction>
</comment>
<evidence type="ECO:0000256" key="1">
    <source>
        <dbReference type="ARBA" id="ARBA00004496"/>
    </source>
</evidence>
<keyword evidence="7 17" id="KW-0313">Glucose metabolism</keyword>
<dbReference type="Proteomes" id="UP000294919">
    <property type="component" value="Unassembled WGS sequence"/>
</dbReference>
<comment type="similarity">
    <text evidence="3 17">Belongs to the glycyl radical enzyme (GRE) family. PFL subfamily.</text>
</comment>
<feature type="active site" description="S-acetylcysteine intermediate" evidence="14">
    <location>
        <position position="406"/>
    </location>
</feature>
<evidence type="ECO:0000259" key="18">
    <source>
        <dbReference type="PROSITE" id="PS51149"/>
    </source>
</evidence>
<comment type="subunit">
    <text evidence="17">Homodimer.</text>
</comment>
<dbReference type="InterPro" id="IPR004184">
    <property type="entry name" value="PFL_dom"/>
</dbReference>
<name>A0A4R2K9S9_9FIRM</name>
<organism evidence="20 21">
    <name type="scientific">Marinisporobacter balticus</name>
    <dbReference type="NCBI Taxonomy" id="2018667"/>
    <lineage>
        <taxon>Bacteria</taxon>
        <taxon>Bacillati</taxon>
        <taxon>Bacillota</taxon>
        <taxon>Clostridia</taxon>
        <taxon>Peptostreptococcales</taxon>
        <taxon>Thermotaleaceae</taxon>
        <taxon>Marinisporobacter</taxon>
    </lineage>
</organism>
<keyword evidence="8 17" id="KW-0808">Transferase</keyword>
<dbReference type="EC" id="2.3.1.54" evidence="4 17"/>
<dbReference type="InterPro" id="IPR019777">
    <property type="entry name" value="Form_AcTrfase_GR_CS"/>
</dbReference>